<dbReference type="EMBL" id="CP159925">
    <property type="protein sequence ID" value="XCO75582.1"/>
    <property type="molecule type" value="Genomic_DNA"/>
</dbReference>
<dbReference type="GO" id="GO:0008775">
    <property type="term" value="F:acetate CoA-transferase activity"/>
    <property type="evidence" value="ECO:0007669"/>
    <property type="project" value="InterPro"/>
</dbReference>
<accession>A0AAU8MVG2</accession>
<evidence type="ECO:0000313" key="2">
    <source>
        <dbReference type="EMBL" id="XCO75582.1"/>
    </source>
</evidence>
<dbReference type="AlphaFoldDB" id="A0AAU8MVG2"/>
<gene>
    <name evidence="2" type="ORF">ABU614_01940</name>
</gene>
<dbReference type="InterPro" id="IPR038460">
    <property type="entry name" value="AcetylCoA_hyd_C_sf"/>
</dbReference>
<keyword evidence="2" id="KW-0378">Hydrolase</keyword>
<sequence length="689" mass="74565">MTAPLRFDSLDAAVDFLYSRIDGPLHLGAPLGLGKPHRLLNAIYARAERETARPLHLYTALSLDPPGSGSGLEGRFLAPFVQRHFGADFPRLRYVEALKRNALPAHIEIEEFYLQSGALLNAAASQRRYASLNYTHVARALADRGVNAVVQKVAADPTGSARLSLSCNTDLTFDAIDAIVARGLPRPLLIAEVDPQLPWLGGSAAVDADFFDAVVLPPPPYPALFGLPRQPVSDADYAIGFYASTLVRDGGTLQIGIGTLADALCHALVLRHTDNAAYLRVVRALGIEVAEETAPPLGAAPLRGDLAGDRNAKAPVAPLGAAPLRGDLAGDRNAKAPVAPLGPFFVGLFGCSEMINEGFRRLVEVGVIKRKVVDDLELMRRLREDTASADDRARLEREGEFLQGGFYLGSPDFYAWLRALPEAQRRGIGMRRISEVNELYGGNETLERLQRRDARFFNSCMMATALGAAVSDTLDDGRVVSGVGGQYNFVAMAHALPDARSVLMLRATRESAGEVRSNLVWNYAQTTIPRHLRDVYVTEYGIADLRGKTDEDCIRAMAAVAEAGAGVALRLTAMRHGKLPTHTPQPHSRNTPQHLREVLAPFRADGSLPDYPLGSDFSAVEQRLVKALGWLKAHTATRAAKLRTLLRALAAPSSAADPDAMQRMGLHAPRGLGERLQARLLRLGLRETA</sequence>
<feature type="domain" description="Acetyl-CoA hydrolase/transferase C-terminal" evidence="1">
    <location>
        <begin position="409"/>
        <end position="563"/>
    </location>
</feature>
<reference evidence="2" key="1">
    <citation type="submission" date="2024-06" db="EMBL/GenBank/DDBJ databases">
        <authorList>
            <person name="Li S."/>
        </authorList>
    </citation>
    <scope>NUCLEOTIDE SEQUENCE</scope>
    <source>
        <strain evidence="2">SR10</strain>
    </source>
</reference>
<proteinExistence type="predicted"/>
<dbReference type="Pfam" id="PF13336">
    <property type="entry name" value="AcetylCoA_hyd_C"/>
    <property type="match status" value="1"/>
</dbReference>
<dbReference type="Gene3D" id="3.30.750.70">
    <property type="entry name" value="4-hydroxybutyrate coenzyme like domains"/>
    <property type="match status" value="1"/>
</dbReference>
<dbReference type="SUPFAM" id="SSF100950">
    <property type="entry name" value="NagB/RpiA/CoA transferase-like"/>
    <property type="match status" value="2"/>
</dbReference>
<name>A0AAU8MVG2_9GAMM</name>
<protein>
    <submittedName>
        <fullName evidence="2">Acetyl-CoA hydrolase/transferase C-terminal domain-containing protein</fullName>
    </submittedName>
</protein>
<dbReference type="PANTHER" id="PTHR21432:SF20">
    <property type="entry name" value="ACETYL-COA HYDROLASE"/>
    <property type="match status" value="1"/>
</dbReference>
<dbReference type="InterPro" id="IPR037171">
    <property type="entry name" value="NagB/RpiA_transferase-like"/>
</dbReference>
<dbReference type="GO" id="GO:0016787">
    <property type="term" value="F:hydrolase activity"/>
    <property type="evidence" value="ECO:0007669"/>
    <property type="project" value="UniProtKB-KW"/>
</dbReference>
<dbReference type="Gene3D" id="3.40.1080.20">
    <property type="entry name" value="Acetyl-CoA hydrolase/transferase C-terminal domain"/>
    <property type="match status" value="1"/>
</dbReference>
<organism evidence="2">
    <name type="scientific">Lysobacter firmicutimachus</name>
    <dbReference type="NCBI Taxonomy" id="1792846"/>
    <lineage>
        <taxon>Bacteria</taxon>
        <taxon>Pseudomonadati</taxon>
        <taxon>Pseudomonadota</taxon>
        <taxon>Gammaproteobacteria</taxon>
        <taxon>Lysobacterales</taxon>
        <taxon>Lysobacteraceae</taxon>
        <taxon>Lysobacter</taxon>
    </lineage>
</organism>
<dbReference type="InterPro" id="IPR046433">
    <property type="entry name" value="ActCoA_hydro"/>
</dbReference>
<dbReference type="RefSeq" id="WP_363798677.1">
    <property type="nucleotide sequence ID" value="NZ_CP159925.1"/>
</dbReference>
<dbReference type="InterPro" id="IPR026888">
    <property type="entry name" value="AcetylCoA_hyd_C"/>
</dbReference>
<dbReference type="PANTHER" id="PTHR21432">
    <property type="entry name" value="ACETYL-COA HYDROLASE-RELATED"/>
    <property type="match status" value="1"/>
</dbReference>
<dbReference type="Gene3D" id="3.40.1080.10">
    <property type="entry name" value="Glutaconate Coenzyme A-transferase"/>
    <property type="match status" value="1"/>
</dbReference>
<evidence type="ECO:0000259" key="1">
    <source>
        <dbReference type="Pfam" id="PF13336"/>
    </source>
</evidence>
<dbReference type="GO" id="GO:0006083">
    <property type="term" value="P:acetate metabolic process"/>
    <property type="evidence" value="ECO:0007669"/>
    <property type="project" value="InterPro"/>
</dbReference>